<keyword evidence="2" id="KW-0812">Transmembrane</keyword>
<dbReference type="Proteomes" id="UP000695562">
    <property type="component" value="Unassembled WGS sequence"/>
</dbReference>
<keyword evidence="2" id="KW-0472">Membrane</keyword>
<evidence type="ECO:0000256" key="2">
    <source>
        <dbReference type="SAM" id="Phobius"/>
    </source>
</evidence>
<feature type="transmembrane region" description="Helical" evidence="2">
    <location>
        <begin position="75"/>
        <end position="96"/>
    </location>
</feature>
<dbReference type="AlphaFoldDB" id="A0A8J4PLQ9"/>
<proteinExistence type="predicted"/>
<feature type="region of interest" description="Disordered" evidence="1">
    <location>
        <begin position="1"/>
        <end position="40"/>
    </location>
</feature>
<gene>
    <name evidence="3" type="ORF">CYY_008380</name>
</gene>
<keyword evidence="4" id="KW-1185">Reference proteome</keyword>
<dbReference type="OrthoDB" id="10623759at2759"/>
<comment type="caution">
    <text evidence="3">The sequence shown here is derived from an EMBL/GenBank/DDBJ whole genome shotgun (WGS) entry which is preliminary data.</text>
</comment>
<sequence length="141" mass="16700">MSEINKVKKRTIIDNDDNDDNVRDNNSVSTKDIDNRDDDQDYKEFLKQKRKKEKEEQQRKFEQEQEDNIPLWKKIFYVVIRYAAIMIVFFILQKLLTGRGPFDLVTLSADESLIQKYSSYCPPGSQSCRDIIRDKLNGKDK</sequence>
<evidence type="ECO:0000256" key="1">
    <source>
        <dbReference type="SAM" id="MobiDB-lite"/>
    </source>
</evidence>
<keyword evidence="2" id="KW-1133">Transmembrane helix</keyword>
<name>A0A8J4PLQ9_9MYCE</name>
<dbReference type="EMBL" id="AJWJ01000511">
    <property type="protein sequence ID" value="KAF2070300.1"/>
    <property type="molecule type" value="Genomic_DNA"/>
</dbReference>
<evidence type="ECO:0000313" key="3">
    <source>
        <dbReference type="EMBL" id="KAF2070300.1"/>
    </source>
</evidence>
<accession>A0A8J4PLQ9</accession>
<protein>
    <submittedName>
        <fullName evidence="3">Uncharacterized protein</fullName>
    </submittedName>
</protein>
<evidence type="ECO:0000313" key="4">
    <source>
        <dbReference type="Proteomes" id="UP000695562"/>
    </source>
</evidence>
<reference evidence="3" key="1">
    <citation type="submission" date="2020-01" db="EMBL/GenBank/DDBJ databases">
        <title>Development of genomics and gene disruption for Polysphondylium violaceum indicates a role for the polyketide synthase stlB in stalk morphogenesis.</title>
        <authorList>
            <person name="Narita B."/>
            <person name="Kawabe Y."/>
            <person name="Kin K."/>
            <person name="Saito T."/>
            <person name="Gibbs R."/>
            <person name="Kuspa A."/>
            <person name="Muzny D."/>
            <person name="Queller D."/>
            <person name="Richards S."/>
            <person name="Strassman J."/>
            <person name="Sucgang R."/>
            <person name="Worley K."/>
            <person name="Schaap P."/>
        </authorList>
    </citation>
    <scope>NUCLEOTIDE SEQUENCE</scope>
    <source>
        <strain evidence="3">QSvi11</strain>
    </source>
</reference>
<organism evidence="3 4">
    <name type="scientific">Polysphondylium violaceum</name>
    <dbReference type="NCBI Taxonomy" id="133409"/>
    <lineage>
        <taxon>Eukaryota</taxon>
        <taxon>Amoebozoa</taxon>
        <taxon>Evosea</taxon>
        <taxon>Eumycetozoa</taxon>
        <taxon>Dictyostelia</taxon>
        <taxon>Dictyosteliales</taxon>
        <taxon>Dictyosteliaceae</taxon>
        <taxon>Polysphondylium</taxon>
    </lineage>
</organism>